<keyword evidence="2" id="KW-1003">Cell membrane</keyword>
<dbReference type="Gene3D" id="1.20.1070.10">
    <property type="entry name" value="Rhodopsin 7-helix transmembrane proteins"/>
    <property type="match status" value="1"/>
</dbReference>
<feature type="transmembrane region" description="Helical" evidence="7">
    <location>
        <begin position="52"/>
        <end position="75"/>
    </location>
</feature>
<keyword evidence="5 7" id="KW-0472">Membrane</keyword>
<dbReference type="InterPro" id="IPR017452">
    <property type="entry name" value="GPCR_Rhodpsn_7TM"/>
</dbReference>
<comment type="subcellular location">
    <subcellularLocation>
        <location evidence="1">Cell membrane</location>
        <topology evidence="1">Multi-pass membrane protein</topology>
    </subcellularLocation>
</comment>
<protein>
    <submittedName>
        <fullName evidence="9">ADORA2A</fullName>
    </submittedName>
</protein>
<feature type="compositionally biased region" description="Polar residues" evidence="6">
    <location>
        <begin position="410"/>
        <end position="426"/>
    </location>
</feature>
<dbReference type="InterPro" id="IPR000276">
    <property type="entry name" value="GPCR_Rhodpsn"/>
</dbReference>
<keyword evidence="3 7" id="KW-0812">Transmembrane</keyword>
<proteinExistence type="predicted"/>
<dbReference type="GO" id="GO:0004930">
    <property type="term" value="F:G protein-coupled receptor activity"/>
    <property type="evidence" value="ECO:0007669"/>
    <property type="project" value="InterPro"/>
</dbReference>
<evidence type="ECO:0000256" key="6">
    <source>
        <dbReference type="SAM" id="MobiDB-lite"/>
    </source>
</evidence>
<feature type="transmembrane region" description="Helical" evidence="7">
    <location>
        <begin position="171"/>
        <end position="192"/>
    </location>
</feature>
<dbReference type="GO" id="GO:0005886">
    <property type="term" value="C:plasma membrane"/>
    <property type="evidence" value="ECO:0007669"/>
    <property type="project" value="UniProtKB-SubCell"/>
</dbReference>
<evidence type="ECO:0000313" key="10">
    <source>
        <dbReference type="Proteomes" id="UP000593567"/>
    </source>
</evidence>
<dbReference type="PANTHER" id="PTHR22750">
    <property type="entry name" value="G-PROTEIN COUPLED RECEPTOR"/>
    <property type="match status" value="1"/>
</dbReference>
<dbReference type="Proteomes" id="UP000593567">
    <property type="component" value="Unassembled WGS sequence"/>
</dbReference>
<sequence length="437" mass="50122">MFQFDEEELEKRMREYEMSNASREELNLSDSRLQEILDRTGEYGSRMDGRHILIFVLSVLAFVTNGLTLTAICYIRRRLSANQMMMLSLCCADLLSSVGIFMRSVIDHSFNMHLVAEEKKYAATCLYKVVMAITLSGHNATLFNLLSLAVDHYCAIAKPLTHNLYMSKSRVQAILVTFWILAVIFGFSDFWMPSPLHSHCMDHTTGASYCTRVFCTVYEADHLMFCIVLTCLVVMTAMYGSIMCILRTYQKQEYATVSQRKAQRHIRGLITSFIILGLFTVLWLPSCIMDAYTILRVHYSTDFRIVKTHSKLMWYLYALVILNAVCDPIIYALRMREIQESLKSLLRFKRRTFSNKMNGFEEALRNRSSNSSIPFRFTYRQYSTNSTNTTVYSGVSGSSLKDKQGFSRKGTLTSQVSEMTEDTPLSGNIPMPQLDCN</sequence>
<evidence type="ECO:0000256" key="1">
    <source>
        <dbReference type="ARBA" id="ARBA00004651"/>
    </source>
</evidence>
<feature type="transmembrane region" description="Helical" evidence="7">
    <location>
        <begin position="126"/>
        <end position="150"/>
    </location>
</feature>
<feature type="transmembrane region" description="Helical" evidence="7">
    <location>
        <begin position="266"/>
        <end position="292"/>
    </location>
</feature>
<accession>A0A7J7J1G0</accession>
<dbReference type="PROSITE" id="PS50262">
    <property type="entry name" value="G_PROTEIN_RECEP_F1_2"/>
    <property type="match status" value="1"/>
</dbReference>
<comment type="caution">
    <text evidence="9">The sequence shown here is derived from an EMBL/GenBank/DDBJ whole genome shotgun (WGS) entry which is preliminary data.</text>
</comment>
<dbReference type="CDD" id="cd00637">
    <property type="entry name" value="7tm_classA_rhodopsin-like"/>
    <property type="match status" value="1"/>
</dbReference>
<dbReference type="OrthoDB" id="9894375at2759"/>
<dbReference type="EMBL" id="VXIV02003223">
    <property type="protein sequence ID" value="KAF6019514.1"/>
    <property type="molecule type" value="Genomic_DNA"/>
</dbReference>
<evidence type="ECO:0000256" key="5">
    <source>
        <dbReference type="ARBA" id="ARBA00023136"/>
    </source>
</evidence>
<gene>
    <name evidence="9" type="ORF">EB796_022165</name>
</gene>
<feature type="transmembrane region" description="Helical" evidence="7">
    <location>
        <begin position="222"/>
        <end position="246"/>
    </location>
</feature>
<evidence type="ECO:0000259" key="8">
    <source>
        <dbReference type="PROSITE" id="PS50262"/>
    </source>
</evidence>
<dbReference type="AlphaFoldDB" id="A0A7J7J1G0"/>
<dbReference type="SUPFAM" id="SSF81321">
    <property type="entry name" value="Family A G protein-coupled receptor-like"/>
    <property type="match status" value="1"/>
</dbReference>
<evidence type="ECO:0000256" key="4">
    <source>
        <dbReference type="ARBA" id="ARBA00022989"/>
    </source>
</evidence>
<evidence type="ECO:0000256" key="3">
    <source>
        <dbReference type="ARBA" id="ARBA00022692"/>
    </source>
</evidence>
<dbReference type="PRINTS" id="PR00237">
    <property type="entry name" value="GPCRRHODOPSN"/>
</dbReference>
<keyword evidence="4 7" id="KW-1133">Transmembrane helix</keyword>
<evidence type="ECO:0000256" key="2">
    <source>
        <dbReference type="ARBA" id="ARBA00022475"/>
    </source>
</evidence>
<feature type="transmembrane region" description="Helical" evidence="7">
    <location>
        <begin position="87"/>
        <end position="106"/>
    </location>
</feature>
<feature type="domain" description="G-protein coupled receptors family 1 profile" evidence="8">
    <location>
        <begin position="64"/>
        <end position="331"/>
    </location>
</feature>
<feature type="transmembrane region" description="Helical" evidence="7">
    <location>
        <begin position="312"/>
        <end position="333"/>
    </location>
</feature>
<keyword evidence="10" id="KW-1185">Reference proteome</keyword>
<reference evidence="9" key="1">
    <citation type="submission" date="2020-06" db="EMBL/GenBank/DDBJ databases">
        <title>Draft genome of Bugula neritina, a colonial animal packing powerful symbionts and potential medicines.</title>
        <authorList>
            <person name="Rayko M."/>
        </authorList>
    </citation>
    <scope>NUCLEOTIDE SEQUENCE [LARGE SCALE GENOMIC DNA]</scope>
    <source>
        <strain evidence="9">Kwan_BN1</strain>
    </source>
</reference>
<organism evidence="9 10">
    <name type="scientific">Bugula neritina</name>
    <name type="common">Brown bryozoan</name>
    <name type="synonym">Sertularia neritina</name>
    <dbReference type="NCBI Taxonomy" id="10212"/>
    <lineage>
        <taxon>Eukaryota</taxon>
        <taxon>Metazoa</taxon>
        <taxon>Spiralia</taxon>
        <taxon>Lophotrochozoa</taxon>
        <taxon>Bryozoa</taxon>
        <taxon>Gymnolaemata</taxon>
        <taxon>Cheilostomatida</taxon>
        <taxon>Flustrina</taxon>
        <taxon>Buguloidea</taxon>
        <taxon>Bugulidae</taxon>
        <taxon>Bugula</taxon>
    </lineage>
</organism>
<feature type="region of interest" description="Disordered" evidence="6">
    <location>
        <begin position="394"/>
        <end position="437"/>
    </location>
</feature>
<dbReference type="Pfam" id="PF00001">
    <property type="entry name" value="7tm_1"/>
    <property type="match status" value="1"/>
</dbReference>
<evidence type="ECO:0000256" key="7">
    <source>
        <dbReference type="SAM" id="Phobius"/>
    </source>
</evidence>
<name>A0A7J7J1G0_BUGNE</name>
<evidence type="ECO:0000313" key="9">
    <source>
        <dbReference type="EMBL" id="KAF6019514.1"/>
    </source>
</evidence>